<evidence type="ECO:0000256" key="3">
    <source>
        <dbReference type="PROSITE-ProRule" id="PRU00023"/>
    </source>
</evidence>
<dbReference type="InterPro" id="IPR036770">
    <property type="entry name" value="Ankyrin_rpt-contain_sf"/>
</dbReference>
<organism evidence="4 5">
    <name type="scientific">Podospora didyma</name>
    <dbReference type="NCBI Taxonomy" id="330526"/>
    <lineage>
        <taxon>Eukaryota</taxon>
        <taxon>Fungi</taxon>
        <taxon>Dikarya</taxon>
        <taxon>Ascomycota</taxon>
        <taxon>Pezizomycotina</taxon>
        <taxon>Sordariomycetes</taxon>
        <taxon>Sordariomycetidae</taxon>
        <taxon>Sordariales</taxon>
        <taxon>Podosporaceae</taxon>
        <taxon>Podospora</taxon>
    </lineage>
</organism>
<keyword evidence="2 3" id="KW-0040">ANK repeat</keyword>
<reference evidence="4" key="2">
    <citation type="submission" date="2023-06" db="EMBL/GenBank/DDBJ databases">
        <authorList>
            <consortium name="Lawrence Berkeley National Laboratory"/>
            <person name="Haridas S."/>
            <person name="Hensen N."/>
            <person name="Bonometti L."/>
            <person name="Westerberg I."/>
            <person name="Brannstrom I.O."/>
            <person name="Guillou S."/>
            <person name="Cros-Aarteil S."/>
            <person name="Calhoun S."/>
            <person name="Kuo A."/>
            <person name="Mondo S."/>
            <person name="Pangilinan J."/>
            <person name="Riley R."/>
            <person name="LaButti K."/>
            <person name="Andreopoulos B."/>
            <person name="Lipzen A."/>
            <person name="Chen C."/>
            <person name="Yanf M."/>
            <person name="Daum C."/>
            <person name="Ng V."/>
            <person name="Clum A."/>
            <person name="Steindorff A."/>
            <person name="Ohm R."/>
            <person name="Martin F."/>
            <person name="Silar P."/>
            <person name="Natvig D."/>
            <person name="Lalanne C."/>
            <person name="Gautier V."/>
            <person name="Ament-velasquez S.L."/>
            <person name="Kruys A."/>
            <person name="Hutchinson M.I."/>
            <person name="Powell A.J."/>
            <person name="Barry K."/>
            <person name="Miller A.N."/>
            <person name="Grigoriev I.V."/>
            <person name="Debuchy R."/>
            <person name="Gladieux P."/>
            <person name="Thoren M.H."/>
            <person name="Johannesson H."/>
        </authorList>
    </citation>
    <scope>NUCLEOTIDE SEQUENCE</scope>
    <source>
        <strain evidence="4">CBS 232.78</strain>
    </source>
</reference>
<comment type="caution">
    <text evidence="4">The sequence shown here is derived from an EMBL/GenBank/DDBJ whole genome shotgun (WGS) entry which is preliminary data.</text>
</comment>
<protein>
    <recommendedName>
        <fullName evidence="6">Ankyrin</fullName>
    </recommendedName>
</protein>
<dbReference type="PROSITE" id="PS50088">
    <property type="entry name" value="ANK_REPEAT"/>
    <property type="match status" value="1"/>
</dbReference>
<dbReference type="PANTHER" id="PTHR24198">
    <property type="entry name" value="ANKYRIN REPEAT AND PROTEIN KINASE DOMAIN-CONTAINING PROTEIN"/>
    <property type="match status" value="1"/>
</dbReference>
<accession>A0AAE0K738</accession>
<evidence type="ECO:0000256" key="1">
    <source>
        <dbReference type="ARBA" id="ARBA00022737"/>
    </source>
</evidence>
<dbReference type="SUPFAM" id="SSF48403">
    <property type="entry name" value="Ankyrin repeat"/>
    <property type="match status" value="1"/>
</dbReference>
<feature type="non-terminal residue" evidence="4">
    <location>
        <position position="1"/>
    </location>
</feature>
<dbReference type="AlphaFoldDB" id="A0AAE0K738"/>
<feature type="repeat" description="ANK" evidence="3">
    <location>
        <begin position="1"/>
        <end position="24"/>
    </location>
</feature>
<dbReference type="EMBL" id="JAULSW010000009">
    <property type="protein sequence ID" value="KAK3370550.1"/>
    <property type="molecule type" value="Genomic_DNA"/>
</dbReference>
<dbReference type="PANTHER" id="PTHR24198:SF165">
    <property type="entry name" value="ANKYRIN REPEAT-CONTAINING PROTEIN-RELATED"/>
    <property type="match status" value="1"/>
</dbReference>
<keyword evidence="5" id="KW-1185">Reference proteome</keyword>
<dbReference type="InterPro" id="IPR002110">
    <property type="entry name" value="Ankyrin_rpt"/>
</dbReference>
<gene>
    <name evidence="4" type="ORF">B0H63DRAFT_487214</name>
</gene>
<evidence type="ECO:0008006" key="6">
    <source>
        <dbReference type="Google" id="ProtNLM"/>
    </source>
</evidence>
<dbReference type="Pfam" id="PF12796">
    <property type="entry name" value="Ank_2"/>
    <property type="match status" value="1"/>
</dbReference>
<evidence type="ECO:0000313" key="5">
    <source>
        <dbReference type="Proteomes" id="UP001285441"/>
    </source>
</evidence>
<name>A0AAE0K738_9PEZI</name>
<dbReference type="SMART" id="SM00248">
    <property type="entry name" value="ANK"/>
    <property type="match status" value="2"/>
</dbReference>
<reference evidence="4" key="1">
    <citation type="journal article" date="2023" name="Mol. Phylogenet. Evol.">
        <title>Genome-scale phylogeny and comparative genomics of the fungal order Sordariales.</title>
        <authorList>
            <person name="Hensen N."/>
            <person name="Bonometti L."/>
            <person name="Westerberg I."/>
            <person name="Brannstrom I.O."/>
            <person name="Guillou S."/>
            <person name="Cros-Aarteil S."/>
            <person name="Calhoun S."/>
            <person name="Haridas S."/>
            <person name="Kuo A."/>
            <person name="Mondo S."/>
            <person name="Pangilinan J."/>
            <person name="Riley R."/>
            <person name="LaButti K."/>
            <person name="Andreopoulos B."/>
            <person name="Lipzen A."/>
            <person name="Chen C."/>
            <person name="Yan M."/>
            <person name="Daum C."/>
            <person name="Ng V."/>
            <person name="Clum A."/>
            <person name="Steindorff A."/>
            <person name="Ohm R.A."/>
            <person name="Martin F."/>
            <person name="Silar P."/>
            <person name="Natvig D.O."/>
            <person name="Lalanne C."/>
            <person name="Gautier V."/>
            <person name="Ament-Velasquez S.L."/>
            <person name="Kruys A."/>
            <person name="Hutchinson M.I."/>
            <person name="Powell A.J."/>
            <person name="Barry K."/>
            <person name="Miller A.N."/>
            <person name="Grigoriev I.V."/>
            <person name="Debuchy R."/>
            <person name="Gladieux P."/>
            <person name="Hiltunen Thoren M."/>
            <person name="Johannesson H."/>
        </authorList>
    </citation>
    <scope>NUCLEOTIDE SEQUENCE</scope>
    <source>
        <strain evidence="4">CBS 232.78</strain>
    </source>
</reference>
<evidence type="ECO:0000313" key="4">
    <source>
        <dbReference type="EMBL" id="KAK3370550.1"/>
    </source>
</evidence>
<dbReference type="Gene3D" id="1.25.40.20">
    <property type="entry name" value="Ankyrin repeat-containing domain"/>
    <property type="match status" value="1"/>
</dbReference>
<dbReference type="PROSITE" id="PS50297">
    <property type="entry name" value="ANK_REP_REGION"/>
    <property type="match status" value="1"/>
</dbReference>
<dbReference type="Proteomes" id="UP001285441">
    <property type="component" value="Unassembled WGS sequence"/>
</dbReference>
<sequence length="59" mass="6510">GRTPLSWAAESGHEAVVRLLLATGQVDIDSKSEDGCTPFSWAARRGHKVIIQLMSEFKR</sequence>
<keyword evidence="1" id="KW-0677">Repeat</keyword>
<proteinExistence type="predicted"/>
<evidence type="ECO:0000256" key="2">
    <source>
        <dbReference type="ARBA" id="ARBA00023043"/>
    </source>
</evidence>